<accession>A0A8J3NLI0</accession>
<protein>
    <recommendedName>
        <fullName evidence="1">DUF397 domain-containing protein</fullName>
    </recommendedName>
</protein>
<proteinExistence type="predicted"/>
<dbReference type="InterPro" id="IPR007278">
    <property type="entry name" value="DUF397"/>
</dbReference>
<reference evidence="2 3" key="1">
    <citation type="submission" date="2021-01" db="EMBL/GenBank/DDBJ databases">
        <title>Whole genome shotgun sequence of Catellatospora bangladeshensis NBRC 107357.</title>
        <authorList>
            <person name="Komaki H."/>
            <person name="Tamura T."/>
        </authorList>
    </citation>
    <scope>NUCLEOTIDE SEQUENCE [LARGE SCALE GENOMIC DNA]</scope>
    <source>
        <strain evidence="2 3">NBRC 107357</strain>
    </source>
</reference>
<dbReference type="AlphaFoldDB" id="A0A8J3NLI0"/>
<evidence type="ECO:0000313" key="2">
    <source>
        <dbReference type="EMBL" id="GIF85062.1"/>
    </source>
</evidence>
<organism evidence="2 3">
    <name type="scientific">Catellatospora bangladeshensis</name>
    <dbReference type="NCBI Taxonomy" id="310355"/>
    <lineage>
        <taxon>Bacteria</taxon>
        <taxon>Bacillati</taxon>
        <taxon>Actinomycetota</taxon>
        <taxon>Actinomycetes</taxon>
        <taxon>Micromonosporales</taxon>
        <taxon>Micromonosporaceae</taxon>
        <taxon>Catellatospora</taxon>
    </lineage>
</organism>
<evidence type="ECO:0000259" key="1">
    <source>
        <dbReference type="Pfam" id="PF04149"/>
    </source>
</evidence>
<feature type="domain" description="DUF397" evidence="1">
    <location>
        <begin position="7"/>
        <end position="57"/>
    </location>
</feature>
<dbReference type="Pfam" id="PF04149">
    <property type="entry name" value="DUF397"/>
    <property type="match status" value="1"/>
</dbReference>
<gene>
    <name evidence="2" type="ORF">Cba03nite_64110</name>
</gene>
<dbReference type="RefSeq" id="WP_203754288.1">
    <property type="nucleotide sequence ID" value="NZ_BONF01000043.1"/>
</dbReference>
<dbReference type="EMBL" id="BONF01000043">
    <property type="protein sequence ID" value="GIF85062.1"/>
    <property type="molecule type" value="Genomic_DNA"/>
</dbReference>
<comment type="caution">
    <text evidence="2">The sequence shown here is derived from an EMBL/GenBank/DDBJ whole genome shotgun (WGS) entry which is preliminary data.</text>
</comment>
<sequence length="64" mass="6855">MTSVQAATWRKSSRCDSVTCVEVAVFPGAVGLRDSTDPLQHLMLSPESFQALIEGVKAGEFDLA</sequence>
<evidence type="ECO:0000313" key="3">
    <source>
        <dbReference type="Proteomes" id="UP000601223"/>
    </source>
</evidence>
<dbReference type="Proteomes" id="UP000601223">
    <property type="component" value="Unassembled WGS sequence"/>
</dbReference>
<name>A0A8J3NLI0_9ACTN</name>
<keyword evidence="3" id="KW-1185">Reference proteome</keyword>